<gene>
    <name evidence="2" type="ORF">C446_01101</name>
</gene>
<dbReference type="eggNOG" id="ENOG502N5RP">
    <property type="taxonomic scope" value="Archaea"/>
</dbReference>
<reference evidence="2 3" key="1">
    <citation type="journal article" date="2014" name="PLoS Genet.">
        <title>Phylogenetically driven sequencing of extremely halophilic archaea reveals strategies for static and dynamic osmo-response.</title>
        <authorList>
            <person name="Becker E.A."/>
            <person name="Seitzer P.M."/>
            <person name="Tritt A."/>
            <person name="Larsen D."/>
            <person name="Krusor M."/>
            <person name="Yao A.I."/>
            <person name="Wu D."/>
            <person name="Madern D."/>
            <person name="Eisen J.A."/>
            <person name="Darling A.E."/>
            <person name="Facciotti M.T."/>
        </authorList>
    </citation>
    <scope>NUCLEOTIDE SEQUENCE [LARGE SCALE GENOMIC DNA]</scope>
    <source>
        <strain evidence="2 3">JCM 10879</strain>
    </source>
</reference>
<dbReference type="AlphaFoldDB" id="M0MPE5"/>
<organism evidence="2 3">
    <name type="scientific">Halobiforma nitratireducens JCM 10879</name>
    <dbReference type="NCBI Taxonomy" id="1227454"/>
    <lineage>
        <taxon>Archaea</taxon>
        <taxon>Methanobacteriati</taxon>
        <taxon>Methanobacteriota</taxon>
        <taxon>Stenosarchaea group</taxon>
        <taxon>Halobacteria</taxon>
        <taxon>Halobacteriales</taxon>
        <taxon>Natrialbaceae</taxon>
        <taxon>Halobiforma</taxon>
    </lineage>
</organism>
<evidence type="ECO:0000256" key="1">
    <source>
        <dbReference type="SAM" id="Phobius"/>
    </source>
</evidence>
<evidence type="ECO:0000313" key="2">
    <source>
        <dbReference type="EMBL" id="EMA46599.1"/>
    </source>
</evidence>
<protein>
    <submittedName>
        <fullName evidence="2">Uncharacterized protein</fullName>
    </submittedName>
</protein>
<feature type="transmembrane region" description="Helical" evidence="1">
    <location>
        <begin position="107"/>
        <end position="138"/>
    </location>
</feature>
<feature type="transmembrane region" description="Helical" evidence="1">
    <location>
        <begin position="57"/>
        <end position="76"/>
    </location>
</feature>
<keyword evidence="1" id="KW-1133">Transmembrane helix</keyword>
<keyword evidence="1" id="KW-0472">Membrane</keyword>
<keyword evidence="3" id="KW-1185">Reference proteome</keyword>
<keyword evidence="1" id="KW-0812">Transmembrane</keyword>
<feature type="transmembrane region" description="Helical" evidence="1">
    <location>
        <begin position="21"/>
        <end position="45"/>
    </location>
</feature>
<dbReference type="EMBL" id="AOMA01000007">
    <property type="protein sequence ID" value="EMA46599.1"/>
    <property type="molecule type" value="Genomic_DNA"/>
</dbReference>
<accession>M0MPE5</accession>
<dbReference type="Proteomes" id="UP000011607">
    <property type="component" value="Unassembled WGS sequence"/>
</dbReference>
<name>M0MPE5_9EURY</name>
<evidence type="ECO:0000313" key="3">
    <source>
        <dbReference type="Proteomes" id="UP000011607"/>
    </source>
</evidence>
<proteinExistence type="predicted"/>
<dbReference type="OrthoDB" id="384996at2157"/>
<feature type="transmembrane region" description="Helical" evidence="1">
    <location>
        <begin position="81"/>
        <end position="101"/>
    </location>
</feature>
<sequence length="139" mass="14143">MSGSSDSSTARLRSVLLGTAPTRAALTVAAVGIGILVSYVVIAVFGLPSTEPPGTTVLLVGFWVIPALAGVVCGWYRLGFLASLGCGIVPILVLYVLQLLVRPDGDLPAFVFALMLGGQSVPFAVGGFVLGATAVLLLE</sequence>
<dbReference type="RefSeq" id="WP_006671193.1">
    <property type="nucleotide sequence ID" value="NZ_AOMA01000007.1"/>
</dbReference>
<comment type="caution">
    <text evidence="2">The sequence shown here is derived from an EMBL/GenBank/DDBJ whole genome shotgun (WGS) entry which is preliminary data.</text>
</comment>